<evidence type="ECO:0000256" key="3">
    <source>
        <dbReference type="ARBA" id="ARBA00023140"/>
    </source>
</evidence>
<comment type="caution">
    <text evidence="5">The sequence shown here is derived from an EMBL/GenBank/DDBJ whole genome shotgun (WGS) entry which is preliminary data.</text>
</comment>
<evidence type="ECO:0000256" key="2">
    <source>
        <dbReference type="ARBA" id="ARBA00023136"/>
    </source>
</evidence>
<dbReference type="PANTHER" id="PTHR12652:SF50">
    <property type="entry name" value="PEROXIN 11"/>
    <property type="match status" value="1"/>
</dbReference>
<keyword evidence="6" id="KW-1185">Reference proteome</keyword>
<gene>
    <name evidence="5" type="ORF">MNOR_LOCUS7372</name>
</gene>
<keyword evidence="1" id="KW-0962">Peroxisome biogenesis</keyword>
<dbReference type="Pfam" id="PF05648">
    <property type="entry name" value="PEX11"/>
    <property type="match status" value="1"/>
</dbReference>
<dbReference type="AlphaFoldDB" id="A0AAV2Q2J2"/>
<protein>
    <recommendedName>
        <fullName evidence="7">Peroxisomal membrane protein 11B</fullName>
    </recommendedName>
</protein>
<dbReference type="GO" id="GO:0005778">
    <property type="term" value="C:peroxisomal membrane"/>
    <property type="evidence" value="ECO:0007669"/>
    <property type="project" value="UniProtKB-SubCell"/>
</dbReference>
<keyword evidence="3" id="KW-0576">Peroxisome</keyword>
<evidence type="ECO:0000256" key="4">
    <source>
        <dbReference type="ARBA" id="ARBA00046271"/>
    </source>
</evidence>
<organism evidence="5 6">
    <name type="scientific">Meganyctiphanes norvegica</name>
    <name type="common">Northern krill</name>
    <name type="synonym">Thysanopoda norvegica</name>
    <dbReference type="NCBI Taxonomy" id="48144"/>
    <lineage>
        <taxon>Eukaryota</taxon>
        <taxon>Metazoa</taxon>
        <taxon>Ecdysozoa</taxon>
        <taxon>Arthropoda</taxon>
        <taxon>Crustacea</taxon>
        <taxon>Multicrustacea</taxon>
        <taxon>Malacostraca</taxon>
        <taxon>Eumalacostraca</taxon>
        <taxon>Eucarida</taxon>
        <taxon>Euphausiacea</taxon>
        <taxon>Euphausiidae</taxon>
        <taxon>Meganyctiphanes</taxon>
    </lineage>
</organism>
<evidence type="ECO:0008006" key="7">
    <source>
        <dbReference type="Google" id="ProtNLM"/>
    </source>
</evidence>
<evidence type="ECO:0000313" key="6">
    <source>
        <dbReference type="Proteomes" id="UP001497623"/>
    </source>
</evidence>
<sequence length="241" mass="27768">MERWVRLNSQTAGKDKIIRLLQYLSRFLSHNIEGKKNLRDLVARLKIIENSFSSFRKLLRLGKSIEVLHGALRTLHLNDAVLRVVLTLSRIYQSFFLIVDHIIWVGRVGLLDINKEKWSQYSNRFWLGSIILNLLRDMYELLQIYNFKTVCFNNKACVYNSIPVIKTMYRTIPVTRPMIDFAEHHRDVFWDCVKNLCDIWIPLTALGYVKFSPGTVGALGTVSSAAGLYVLLDPLAKLAPA</sequence>
<dbReference type="InterPro" id="IPR008733">
    <property type="entry name" value="PEX11"/>
</dbReference>
<keyword evidence="2" id="KW-0472">Membrane</keyword>
<reference evidence="5 6" key="1">
    <citation type="submission" date="2024-05" db="EMBL/GenBank/DDBJ databases">
        <authorList>
            <person name="Wallberg A."/>
        </authorList>
    </citation>
    <scope>NUCLEOTIDE SEQUENCE [LARGE SCALE GENOMIC DNA]</scope>
</reference>
<name>A0AAV2Q2J2_MEGNR</name>
<evidence type="ECO:0000313" key="5">
    <source>
        <dbReference type="EMBL" id="CAL4068570.1"/>
    </source>
</evidence>
<accession>A0AAV2Q2J2</accession>
<dbReference type="Proteomes" id="UP001497623">
    <property type="component" value="Unassembled WGS sequence"/>
</dbReference>
<proteinExistence type="predicted"/>
<dbReference type="GO" id="GO:0016559">
    <property type="term" value="P:peroxisome fission"/>
    <property type="evidence" value="ECO:0007669"/>
    <property type="project" value="InterPro"/>
</dbReference>
<dbReference type="PANTHER" id="PTHR12652">
    <property type="entry name" value="PEROXISOMAL BIOGENESIS FACTOR 11"/>
    <property type="match status" value="1"/>
</dbReference>
<evidence type="ECO:0000256" key="1">
    <source>
        <dbReference type="ARBA" id="ARBA00022593"/>
    </source>
</evidence>
<dbReference type="EMBL" id="CAXKWB010003226">
    <property type="protein sequence ID" value="CAL4068570.1"/>
    <property type="molecule type" value="Genomic_DNA"/>
</dbReference>
<comment type="subcellular location">
    <subcellularLocation>
        <location evidence="4">Peroxisome membrane</location>
    </subcellularLocation>
</comment>